<evidence type="ECO:0008006" key="4">
    <source>
        <dbReference type="Google" id="ProtNLM"/>
    </source>
</evidence>
<keyword evidence="1" id="KW-0732">Signal</keyword>
<dbReference type="Proteomes" id="UP000293345">
    <property type="component" value="Unassembled WGS sequence"/>
</dbReference>
<evidence type="ECO:0000313" key="3">
    <source>
        <dbReference type="Proteomes" id="UP000293345"/>
    </source>
</evidence>
<comment type="caution">
    <text evidence="2">The sequence shown here is derived from an EMBL/GenBank/DDBJ whole genome shotgun (WGS) entry which is preliminary data.</text>
</comment>
<feature type="signal peptide" evidence="1">
    <location>
        <begin position="1"/>
        <end position="36"/>
    </location>
</feature>
<dbReference type="EMBL" id="SDPW01000001">
    <property type="protein sequence ID" value="RXZ53684.1"/>
    <property type="molecule type" value="Genomic_DNA"/>
</dbReference>
<reference evidence="2 3" key="1">
    <citation type="submission" date="2019-01" db="EMBL/GenBank/DDBJ databases">
        <title>Senegalimassilia sp. nov. KGMB04484 isolated human feces.</title>
        <authorList>
            <person name="Han K.-I."/>
            <person name="Kim J.-S."/>
            <person name="Lee K.C."/>
            <person name="Suh M.K."/>
            <person name="Eom M.K."/>
            <person name="Lee J.H."/>
            <person name="Park S.-H."/>
            <person name="Kang S.W."/>
            <person name="Park J.-E."/>
            <person name="Oh B.S."/>
            <person name="Yu S.Y."/>
            <person name="Choi S.-H."/>
            <person name="Lee D.H."/>
            <person name="Yoon H."/>
            <person name="Kim B.-Y."/>
            <person name="Lee J.H."/>
            <person name="Lee J.-S."/>
        </authorList>
    </citation>
    <scope>NUCLEOTIDE SEQUENCE [LARGE SCALE GENOMIC DNA]</scope>
    <source>
        <strain evidence="2 3">KGMB04484</strain>
    </source>
</reference>
<organism evidence="2 3">
    <name type="scientific">Senegalimassilia faecalis</name>
    <dbReference type="NCBI Taxonomy" id="2509433"/>
    <lineage>
        <taxon>Bacteria</taxon>
        <taxon>Bacillati</taxon>
        <taxon>Actinomycetota</taxon>
        <taxon>Coriobacteriia</taxon>
        <taxon>Coriobacteriales</taxon>
        <taxon>Coriobacteriaceae</taxon>
        <taxon>Senegalimassilia</taxon>
    </lineage>
</organism>
<feature type="chain" id="PRO_5020748985" description="Lipoprotein" evidence="1">
    <location>
        <begin position="37"/>
        <end position="265"/>
    </location>
</feature>
<dbReference type="AlphaFoldDB" id="A0A4Q2K271"/>
<gene>
    <name evidence="2" type="ORF">ET524_03630</name>
</gene>
<dbReference type="RefSeq" id="WP_129423381.1">
    <property type="nucleotide sequence ID" value="NZ_SDPW01000001.1"/>
</dbReference>
<evidence type="ECO:0000256" key="1">
    <source>
        <dbReference type="SAM" id="SignalP"/>
    </source>
</evidence>
<evidence type="ECO:0000313" key="2">
    <source>
        <dbReference type="EMBL" id="RXZ53684.1"/>
    </source>
</evidence>
<keyword evidence="3" id="KW-1185">Reference proteome</keyword>
<proteinExistence type="predicted"/>
<accession>A0A4Q2K271</accession>
<name>A0A4Q2K271_9ACTN</name>
<protein>
    <recommendedName>
        <fullName evidence="4">Lipoprotein</fullName>
    </recommendedName>
</protein>
<sequence>MNSKHADRAAGRGTLVRATVAALAAGSLAFCLVGCAADEQGQQLSASDSTSASGTTVGAYKAPEYAWVDNGAYDAQTPSAGEISGIYTFTLEGKTFTLPCAASEFADAGWAPKSDLTVAAQRYWSASAANGFVLSGADGKTVGLHLVNTGSADTSWENCQVVGITVDGNSGVAFQTAAGVKVGDSYADVQKAYGATAFDVDNFGTMGWHFAAASDASKDGNRWYGQSIDALSVTPTDEGLYPNWSDDDYVYGIRLENFGAIAATE</sequence>